<dbReference type="KEGG" id="saq:Sare_4703"/>
<dbReference type="AlphaFoldDB" id="A8M8D8"/>
<evidence type="ECO:0008006" key="2">
    <source>
        <dbReference type="Google" id="ProtNLM"/>
    </source>
</evidence>
<evidence type="ECO:0000313" key="1">
    <source>
        <dbReference type="EMBL" id="ABW00457.1"/>
    </source>
</evidence>
<dbReference type="EMBL" id="CP000850">
    <property type="protein sequence ID" value="ABW00457.1"/>
    <property type="molecule type" value="Genomic_DNA"/>
</dbReference>
<organism evidence="1">
    <name type="scientific">Salinispora arenicola (strain CNS-205)</name>
    <dbReference type="NCBI Taxonomy" id="391037"/>
    <lineage>
        <taxon>Bacteria</taxon>
        <taxon>Bacillati</taxon>
        <taxon>Actinomycetota</taxon>
        <taxon>Actinomycetes</taxon>
        <taxon>Micromonosporales</taxon>
        <taxon>Micromonosporaceae</taxon>
        <taxon>Salinispora</taxon>
    </lineage>
</organism>
<protein>
    <recommendedName>
        <fullName evidence="2">IrrE N-terminal-like domain-containing protein</fullName>
    </recommendedName>
</protein>
<sequence>MNERELTRRCERVVRDLDFPQPFTIDEFCSRLGQRRGRPIHLVPQRFPPQGPCGALVATVQMDVIFFQVGTSVSHQNHIVAHEIGHLVCGHPAQSLLDDIDLQLFLPAINPRLIRHMLARAGYDETAEREAEIFASLVTRRASTSRWTPPSDAPPLKRIARSLAARRT</sequence>
<proteinExistence type="predicted"/>
<name>A8M8D8_SALAI</name>
<dbReference type="STRING" id="391037.Sare_4703"/>
<accession>A8M8D8</accession>
<gene>
    <name evidence="1" type="ordered locus">Sare_4703</name>
</gene>
<dbReference type="OrthoDB" id="4144896at2"/>
<dbReference type="PATRIC" id="fig|391037.6.peg.4754"/>
<dbReference type="HOGENOM" id="CLU_104213_2_0_11"/>
<reference evidence="1" key="1">
    <citation type="submission" date="2007-10" db="EMBL/GenBank/DDBJ databases">
        <title>Complete sequence of Salinispora arenicola CNS-205.</title>
        <authorList>
            <consortium name="US DOE Joint Genome Institute"/>
            <person name="Copeland A."/>
            <person name="Lucas S."/>
            <person name="Lapidus A."/>
            <person name="Barry K."/>
            <person name="Glavina del Rio T."/>
            <person name="Dalin E."/>
            <person name="Tice H."/>
            <person name="Pitluck S."/>
            <person name="Foster B."/>
            <person name="Schmutz J."/>
            <person name="Larimer F."/>
            <person name="Land M."/>
            <person name="Hauser L."/>
            <person name="Kyrpides N."/>
            <person name="Ivanova N."/>
            <person name="Jensen P.R."/>
            <person name="Moore B.S."/>
            <person name="Penn K."/>
            <person name="Jenkins C."/>
            <person name="Udwary D."/>
            <person name="Xiang L."/>
            <person name="Gontang E."/>
            <person name="Richardson P."/>
        </authorList>
    </citation>
    <scope>NUCLEOTIDE SEQUENCE [LARGE SCALE GENOMIC DNA]</scope>
    <source>
        <strain evidence="1">CNS-205</strain>
    </source>
</reference>
<dbReference type="eggNOG" id="COG2856">
    <property type="taxonomic scope" value="Bacteria"/>
</dbReference>